<organism evidence="2 3">
    <name type="scientific">Dermatophagoides pteronyssinus</name>
    <name type="common">European house dust mite</name>
    <dbReference type="NCBI Taxonomy" id="6956"/>
    <lineage>
        <taxon>Eukaryota</taxon>
        <taxon>Metazoa</taxon>
        <taxon>Ecdysozoa</taxon>
        <taxon>Arthropoda</taxon>
        <taxon>Chelicerata</taxon>
        <taxon>Arachnida</taxon>
        <taxon>Acari</taxon>
        <taxon>Acariformes</taxon>
        <taxon>Sarcoptiformes</taxon>
        <taxon>Astigmata</taxon>
        <taxon>Psoroptidia</taxon>
        <taxon>Analgoidea</taxon>
        <taxon>Pyroglyphidae</taxon>
        <taxon>Dermatophagoidinae</taxon>
        <taxon>Dermatophagoides</taxon>
    </lineage>
</organism>
<proteinExistence type="predicted"/>
<dbReference type="Proteomes" id="UP000887458">
    <property type="component" value="Unassembled WGS sequence"/>
</dbReference>
<name>A0ABQ8J5D0_DERPT</name>
<feature type="compositionally biased region" description="Low complexity" evidence="1">
    <location>
        <begin position="53"/>
        <end position="65"/>
    </location>
</feature>
<feature type="region of interest" description="Disordered" evidence="1">
    <location>
        <begin position="28"/>
        <end position="67"/>
    </location>
</feature>
<evidence type="ECO:0000313" key="3">
    <source>
        <dbReference type="Proteomes" id="UP000887458"/>
    </source>
</evidence>
<reference evidence="2 3" key="1">
    <citation type="journal article" date="2018" name="J. Allergy Clin. Immunol.">
        <title>High-quality assembly of Dermatophagoides pteronyssinus genome and transcriptome reveals a wide range of novel allergens.</title>
        <authorList>
            <person name="Liu X.Y."/>
            <person name="Yang K.Y."/>
            <person name="Wang M.Q."/>
            <person name="Kwok J.S."/>
            <person name="Zeng X."/>
            <person name="Yang Z."/>
            <person name="Xiao X.J."/>
            <person name="Lau C.P."/>
            <person name="Li Y."/>
            <person name="Huang Z.M."/>
            <person name="Ba J.G."/>
            <person name="Yim A.K."/>
            <person name="Ouyang C.Y."/>
            <person name="Ngai S.M."/>
            <person name="Chan T.F."/>
            <person name="Leung E.L."/>
            <person name="Liu L."/>
            <person name="Liu Z.G."/>
            <person name="Tsui S.K."/>
        </authorList>
    </citation>
    <scope>NUCLEOTIDE SEQUENCE [LARGE SCALE GENOMIC DNA]</scope>
    <source>
        <strain evidence="2">Derp</strain>
    </source>
</reference>
<accession>A0ABQ8J5D0</accession>
<reference evidence="2 3" key="2">
    <citation type="journal article" date="2022" name="Mol. Biol. Evol.">
        <title>Comparative Genomics Reveals Insights into the Divergent Evolution of Astigmatic Mites and Household Pest Adaptations.</title>
        <authorList>
            <person name="Xiong Q."/>
            <person name="Wan A.T."/>
            <person name="Liu X."/>
            <person name="Fung C.S."/>
            <person name="Xiao X."/>
            <person name="Malainual N."/>
            <person name="Hou J."/>
            <person name="Wang L."/>
            <person name="Wang M."/>
            <person name="Yang K.Y."/>
            <person name="Cui Y."/>
            <person name="Leung E.L."/>
            <person name="Nong W."/>
            <person name="Shin S.K."/>
            <person name="Au S.W."/>
            <person name="Jeong K.Y."/>
            <person name="Chew F.T."/>
            <person name="Hui J.H."/>
            <person name="Leung T.F."/>
            <person name="Tungtrongchitr A."/>
            <person name="Zhong N."/>
            <person name="Liu Z."/>
            <person name="Tsui S.K."/>
        </authorList>
    </citation>
    <scope>NUCLEOTIDE SEQUENCE [LARGE SCALE GENOMIC DNA]</scope>
    <source>
        <strain evidence="2">Derp</strain>
    </source>
</reference>
<dbReference type="EMBL" id="NJHN03000074">
    <property type="protein sequence ID" value="KAH9417686.1"/>
    <property type="molecule type" value="Genomic_DNA"/>
</dbReference>
<sequence>MAATWSNGSKDELVSTWEDDIQSHILSMVTSSESESESPDSMGVDGLAGAKTSSLSSSVSDSSLSMPLKNSINPYCRIRHLNHQMSLTDIWQLYNQIK</sequence>
<evidence type="ECO:0000256" key="1">
    <source>
        <dbReference type="SAM" id="MobiDB-lite"/>
    </source>
</evidence>
<gene>
    <name evidence="2" type="ORF">DERP_011397</name>
</gene>
<comment type="caution">
    <text evidence="2">The sequence shown here is derived from an EMBL/GenBank/DDBJ whole genome shotgun (WGS) entry which is preliminary data.</text>
</comment>
<keyword evidence="3" id="KW-1185">Reference proteome</keyword>
<evidence type="ECO:0000313" key="2">
    <source>
        <dbReference type="EMBL" id="KAH9417686.1"/>
    </source>
</evidence>
<protein>
    <submittedName>
        <fullName evidence="2">Uncharacterized protein</fullName>
    </submittedName>
</protein>